<evidence type="ECO:0000313" key="2">
    <source>
        <dbReference type="EMBL" id="OGG79271.1"/>
    </source>
</evidence>
<dbReference type="EMBL" id="MFLZ01000035">
    <property type="protein sequence ID" value="OGG79271.1"/>
    <property type="molecule type" value="Genomic_DNA"/>
</dbReference>
<evidence type="ECO:0000313" key="3">
    <source>
        <dbReference type="Proteomes" id="UP000177372"/>
    </source>
</evidence>
<name>A0A1F6F086_9BACT</name>
<gene>
    <name evidence="2" type="ORF">A3A39_03135</name>
</gene>
<feature type="transmembrane region" description="Helical" evidence="1">
    <location>
        <begin position="113"/>
        <end position="133"/>
    </location>
</feature>
<dbReference type="AlphaFoldDB" id="A0A1F6F086"/>
<keyword evidence="1" id="KW-0472">Membrane</keyword>
<sequence length="749" mass="81381">MADAAETKGSSSLAALLSVAWGLARVFLGGFLAMLGIGAVAGAIFAVIGFLFGNQIIAALTASLLSAGAQVIRWTATIFDFFIEHLIIKYSATLETLGIKGGIDLVWTTFRDVANIALIALFVFLAINIILGVKEFGEKKTIAKVLIIATLINFSLLFTKIIIDAANFTAYQFYKSAGLERSAGGAASSGGVANVFLNATGIITWGDTYTGVEALAADKGKGTALAFAVVASFLLLVMVGLFLYGSFQMITRAILLLFLMILSPLAFVSWLMPSSTLEAGWKKWWEALLGAAFFSPLFMMALWASMLLLQRATQARGGATLGEFFTNPLRSAEAWTLIVVYCVAAGLLYASIKFASTFANTISGFGVIGQGLRNAMIGAPALAWRFGVAPLARQSIGRWAYGRQEKWVGESRILEGRAGAAEREAEALHLNKKFAEAEAKRREAASLHREAAHYGTLQARAGRFAERGFNIGDIGVLKQLTKAAGISELASGQRPKDVDIGYKQAIERRIDRAEKEMKPLEVSASQREKIMHDTREDVYDGKVAAATPYLDAHRKALTEHGDAQKNKETLEKNPEFAQLREQARRIKAGLKGERDRELAQLKAEFTSASTDADRQAKLAEISSRTKHWETQLKDHDKATEGLLEPLTAAENKLNDAAENLRKAGTDLNKFADEEGKRRVRDRRVGSVGTAEIVGRQRAGVFYTLTGQRGHIGREVAGKIRGRIGREGRLSKMLERIPDEALPPTVGEEE</sequence>
<reference evidence="2 3" key="1">
    <citation type="journal article" date="2016" name="Nat. Commun.">
        <title>Thousands of microbial genomes shed light on interconnected biogeochemical processes in an aquifer system.</title>
        <authorList>
            <person name="Anantharaman K."/>
            <person name="Brown C.T."/>
            <person name="Hug L.A."/>
            <person name="Sharon I."/>
            <person name="Castelle C.J."/>
            <person name="Probst A.J."/>
            <person name="Thomas B.C."/>
            <person name="Singh A."/>
            <person name="Wilkins M.J."/>
            <person name="Karaoz U."/>
            <person name="Brodie E.L."/>
            <person name="Williams K.H."/>
            <person name="Hubbard S.S."/>
            <person name="Banfield J.F."/>
        </authorList>
    </citation>
    <scope>NUCLEOTIDE SEQUENCE [LARGE SCALE GENOMIC DNA]</scope>
</reference>
<feature type="transmembrane region" description="Helical" evidence="1">
    <location>
        <begin position="224"/>
        <end position="244"/>
    </location>
</feature>
<feature type="transmembrane region" description="Helical" evidence="1">
    <location>
        <begin position="334"/>
        <end position="352"/>
    </location>
</feature>
<evidence type="ECO:0000256" key="1">
    <source>
        <dbReference type="SAM" id="Phobius"/>
    </source>
</evidence>
<feature type="transmembrane region" description="Helical" evidence="1">
    <location>
        <begin position="12"/>
        <end position="37"/>
    </location>
</feature>
<accession>A0A1F6F086</accession>
<organism evidence="2 3">
    <name type="scientific">Candidatus Kaiserbacteria bacterium RIFCSPLOWO2_01_FULL_54_13</name>
    <dbReference type="NCBI Taxonomy" id="1798512"/>
    <lineage>
        <taxon>Bacteria</taxon>
        <taxon>Candidatus Kaiseribacteriota</taxon>
    </lineage>
</organism>
<feature type="transmembrane region" description="Helical" evidence="1">
    <location>
        <begin position="43"/>
        <end position="65"/>
    </location>
</feature>
<comment type="caution">
    <text evidence="2">The sequence shown here is derived from an EMBL/GenBank/DDBJ whole genome shotgun (WGS) entry which is preliminary data.</text>
</comment>
<protein>
    <submittedName>
        <fullName evidence="2">Uncharacterized protein</fullName>
    </submittedName>
</protein>
<proteinExistence type="predicted"/>
<feature type="transmembrane region" description="Helical" evidence="1">
    <location>
        <begin position="284"/>
        <end position="309"/>
    </location>
</feature>
<keyword evidence="1" id="KW-0812">Transmembrane</keyword>
<feature type="transmembrane region" description="Helical" evidence="1">
    <location>
        <begin position="145"/>
        <end position="163"/>
    </location>
</feature>
<dbReference type="STRING" id="1798512.A3A39_03135"/>
<keyword evidence="1" id="KW-1133">Transmembrane helix</keyword>
<feature type="transmembrane region" description="Helical" evidence="1">
    <location>
        <begin position="253"/>
        <end position="272"/>
    </location>
</feature>
<dbReference type="Proteomes" id="UP000177372">
    <property type="component" value="Unassembled WGS sequence"/>
</dbReference>